<evidence type="ECO:0000256" key="5">
    <source>
        <dbReference type="ARBA" id="ARBA00022490"/>
    </source>
</evidence>
<dbReference type="EC" id="2.1.1.193" evidence="3 12"/>
<keyword evidence="7 12" id="KW-0489">Methyltransferase</keyword>
<evidence type="ECO:0000256" key="4">
    <source>
        <dbReference type="ARBA" id="ARBA00013673"/>
    </source>
</evidence>
<organism evidence="15 16">
    <name type="scientific">Oribacterium sinus</name>
    <dbReference type="NCBI Taxonomy" id="237576"/>
    <lineage>
        <taxon>Bacteria</taxon>
        <taxon>Bacillati</taxon>
        <taxon>Bacillota</taxon>
        <taxon>Clostridia</taxon>
        <taxon>Lachnospirales</taxon>
        <taxon>Lachnospiraceae</taxon>
        <taxon>Oribacterium</taxon>
    </lineage>
</organism>
<dbReference type="SUPFAM" id="SSF88697">
    <property type="entry name" value="PUA domain-like"/>
    <property type="match status" value="1"/>
</dbReference>
<comment type="function">
    <text evidence="10 12">Specifically methylates the N3 position of the uracil ring of uridine 1498 (m3U1498) in 16S rRNA. Acts on the fully assembled 30S ribosomal subunit.</text>
</comment>
<evidence type="ECO:0000256" key="9">
    <source>
        <dbReference type="ARBA" id="ARBA00022691"/>
    </source>
</evidence>
<keyword evidence="9 12" id="KW-0949">S-adenosyl-L-methionine</keyword>
<evidence type="ECO:0000256" key="1">
    <source>
        <dbReference type="ARBA" id="ARBA00004496"/>
    </source>
</evidence>
<evidence type="ECO:0000256" key="8">
    <source>
        <dbReference type="ARBA" id="ARBA00022679"/>
    </source>
</evidence>
<dbReference type="GO" id="GO:0070042">
    <property type="term" value="F:rRNA (uridine-N3-)-methyltransferase activity"/>
    <property type="evidence" value="ECO:0007669"/>
    <property type="project" value="TreeGrafter"/>
</dbReference>
<comment type="subcellular location">
    <subcellularLocation>
        <location evidence="1 12">Cytoplasm</location>
    </subcellularLocation>
</comment>
<evidence type="ECO:0000256" key="10">
    <source>
        <dbReference type="ARBA" id="ARBA00025699"/>
    </source>
</evidence>
<dbReference type="Proteomes" id="UP000522163">
    <property type="component" value="Unassembled WGS sequence"/>
</dbReference>
<dbReference type="InterPro" id="IPR006700">
    <property type="entry name" value="RsmE"/>
</dbReference>
<dbReference type="PIRSF" id="PIRSF015601">
    <property type="entry name" value="MTase_slr0722"/>
    <property type="match status" value="1"/>
</dbReference>
<keyword evidence="6 12" id="KW-0698">rRNA processing</keyword>
<comment type="caution">
    <text evidence="15">The sequence shown here is derived from an EMBL/GenBank/DDBJ whole genome shotgun (WGS) entry which is preliminary data.</text>
</comment>
<dbReference type="RefSeq" id="WP_183684164.1">
    <property type="nucleotide sequence ID" value="NZ_JACHHH010000007.1"/>
</dbReference>
<proteinExistence type="inferred from homology"/>
<evidence type="ECO:0000256" key="2">
    <source>
        <dbReference type="ARBA" id="ARBA00005528"/>
    </source>
</evidence>
<dbReference type="Gene3D" id="2.40.240.20">
    <property type="entry name" value="Hypothetical PUA domain-like, domain 1"/>
    <property type="match status" value="1"/>
</dbReference>
<feature type="domain" description="Ribosomal RNA small subunit methyltransferase E PUA-like" evidence="14">
    <location>
        <begin position="18"/>
        <end position="65"/>
    </location>
</feature>
<evidence type="ECO:0000313" key="15">
    <source>
        <dbReference type="EMBL" id="MBB6041567.1"/>
    </source>
</evidence>
<dbReference type="InterPro" id="IPR015947">
    <property type="entry name" value="PUA-like_sf"/>
</dbReference>
<dbReference type="InterPro" id="IPR046887">
    <property type="entry name" value="RsmE_PUA-like"/>
</dbReference>
<dbReference type="NCBIfam" id="NF008692">
    <property type="entry name" value="PRK11713.1-5"/>
    <property type="match status" value="1"/>
</dbReference>
<dbReference type="PANTHER" id="PTHR30027">
    <property type="entry name" value="RIBOSOMAL RNA SMALL SUBUNIT METHYLTRANSFERASE E"/>
    <property type="match status" value="1"/>
</dbReference>
<dbReference type="NCBIfam" id="TIGR00046">
    <property type="entry name" value="RsmE family RNA methyltransferase"/>
    <property type="match status" value="1"/>
</dbReference>
<evidence type="ECO:0000313" key="16">
    <source>
        <dbReference type="Proteomes" id="UP000522163"/>
    </source>
</evidence>
<evidence type="ECO:0000259" key="13">
    <source>
        <dbReference type="Pfam" id="PF04452"/>
    </source>
</evidence>
<evidence type="ECO:0000256" key="11">
    <source>
        <dbReference type="ARBA" id="ARBA00047944"/>
    </source>
</evidence>
<accession>A0A7W9W2S4</accession>
<dbReference type="AlphaFoldDB" id="A0A7W9W2S4"/>
<dbReference type="Pfam" id="PF20260">
    <property type="entry name" value="PUA_4"/>
    <property type="match status" value="1"/>
</dbReference>
<dbReference type="Gene3D" id="3.40.1280.10">
    <property type="match status" value="1"/>
</dbReference>
<dbReference type="PANTHER" id="PTHR30027:SF3">
    <property type="entry name" value="16S RRNA (URACIL(1498)-N(3))-METHYLTRANSFERASE"/>
    <property type="match status" value="1"/>
</dbReference>
<feature type="domain" description="Ribosomal RNA small subunit methyltransferase E methyltransferase" evidence="13">
    <location>
        <begin position="72"/>
        <end position="245"/>
    </location>
</feature>
<dbReference type="EMBL" id="JACHHH010000007">
    <property type="protein sequence ID" value="MBB6041567.1"/>
    <property type="molecule type" value="Genomic_DNA"/>
</dbReference>
<evidence type="ECO:0000256" key="3">
    <source>
        <dbReference type="ARBA" id="ARBA00012328"/>
    </source>
</evidence>
<gene>
    <name evidence="15" type="ORF">HNQ46_001550</name>
</gene>
<dbReference type="GO" id="GO:0005737">
    <property type="term" value="C:cytoplasm"/>
    <property type="evidence" value="ECO:0007669"/>
    <property type="project" value="UniProtKB-SubCell"/>
</dbReference>
<keyword evidence="5 12" id="KW-0963">Cytoplasm</keyword>
<evidence type="ECO:0000256" key="12">
    <source>
        <dbReference type="PIRNR" id="PIRNR015601"/>
    </source>
</evidence>
<dbReference type="GO" id="GO:0070475">
    <property type="term" value="P:rRNA base methylation"/>
    <property type="evidence" value="ECO:0007669"/>
    <property type="project" value="TreeGrafter"/>
</dbReference>
<dbReference type="SUPFAM" id="SSF75217">
    <property type="entry name" value="alpha/beta knot"/>
    <property type="match status" value="1"/>
</dbReference>
<evidence type="ECO:0000256" key="7">
    <source>
        <dbReference type="ARBA" id="ARBA00022603"/>
    </source>
</evidence>
<dbReference type="InterPro" id="IPR046886">
    <property type="entry name" value="RsmE_MTase_dom"/>
</dbReference>
<dbReference type="GeneID" id="85015093"/>
<dbReference type="InterPro" id="IPR029026">
    <property type="entry name" value="tRNA_m1G_MTases_N"/>
</dbReference>
<comment type="similarity">
    <text evidence="2 12">Belongs to the RNA methyltransferase RsmE family.</text>
</comment>
<keyword evidence="8 12" id="KW-0808">Transferase</keyword>
<name>A0A7W9W2S4_9FIRM</name>
<sequence length="254" mass="28692">MHHFFVSKEEIGEGEILLRGENFHHLHKVLRGQIGEKILISDGEGVDYQCEIQSFSEDEAVLSICFREEPHELPAKLILLQALPKGDKMEWIIQKAVELGISALIPLESKNTVMKLKEKKEEKKISRWQSIMDAAAKQSKRSILPKMEKGMGWKEAFSYVKNCDFKLLPYENERGVVPTREILSKMEEAVRGKKDCSIALCIGPEGGFTKEEVEAAMAEGFLPISLGKRILRTETAAITALSLIMMQLEYAITE</sequence>
<evidence type="ECO:0000259" key="14">
    <source>
        <dbReference type="Pfam" id="PF20260"/>
    </source>
</evidence>
<evidence type="ECO:0000256" key="6">
    <source>
        <dbReference type="ARBA" id="ARBA00022552"/>
    </source>
</evidence>
<reference evidence="15 16" key="1">
    <citation type="submission" date="2020-08" db="EMBL/GenBank/DDBJ databases">
        <title>Genomic Encyclopedia of Type Strains, Phase IV (KMG-IV): sequencing the most valuable type-strain genomes for metagenomic binning, comparative biology and taxonomic classification.</title>
        <authorList>
            <person name="Goeker M."/>
        </authorList>
    </citation>
    <scope>NUCLEOTIDE SEQUENCE [LARGE SCALE GENOMIC DNA]</scope>
    <source>
        <strain evidence="15 16">DSM 17245</strain>
    </source>
</reference>
<dbReference type="CDD" id="cd18084">
    <property type="entry name" value="RsmE-like"/>
    <property type="match status" value="1"/>
</dbReference>
<comment type="catalytic activity">
    <reaction evidence="11 12">
        <text>uridine(1498) in 16S rRNA + S-adenosyl-L-methionine = N(3)-methyluridine(1498) in 16S rRNA + S-adenosyl-L-homocysteine + H(+)</text>
        <dbReference type="Rhea" id="RHEA:42920"/>
        <dbReference type="Rhea" id="RHEA-COMP:10283"/>
        <dbReference type="Rhea" id="RHEA-COMP:10284"/>
        <dbReference type="ChEBI" id="CHEBI:15378"/>
        <dbReference type="ChEBI" id="CHEBI:57856"/>
        <dbReference type="ChEBI" id="CHEBI:59789"/>
        <dbReference type="ChEBI" id="CHEBI:65315"/>
        <dbReference type="ChEBI" id="CHEBI:74502"/>
        <dbReference type="EC" id="2.1.1.193"/>
    </reaction>
</comment>
<protein>
    <recommendedName>
        <fullName evidence="4 12">Ribosomal RNA small subunit methyltransferase E</fullName>
        <ecNumber evidence="3 12">2.1.1.193</ecNumber>
    </recommendedName>
</protein>
<dbReference type="Pfam" id="PF04452">
    <property type="entry name" value="Methyltrans_RNA"/>
    <property type="match status" value="1"/>
</dbReference>
<dbReference type="InterPro" id="IPR029028">
    <property type="entry name" value="Alpha/beta_knot_MTases"/>
</dbReference>